<accession>A0A5D0RJ74</accession>
<comment type="caution">
    <text evidence="4">The sequence shown here is derived from an EMBL/GenBank/DDBJ whole genome shotgun (WGS) entry which is preliminary data.</text>
</comment>
<dbReference type="Pfam" id="PF01066">
    <property type="entry name" value="CDP-OH_P_transf"/>
    <property type="match status" value="1"/>
</dbReference>
<dbReference type="RefSeq" id="WP_148377897.1">
    <property type="nucleotide sequence ID" value="NZ_VSIY01000006.1"/>
</dbReference>
<evidence type="ECO:0000313" key="5">
    <source>
        <dbReference type="Proteomes" id="UP000322080"/>
    </source>
</evidence>
<proteinExistence type="inferred from homology"/>
<keyword evidence="3" id="KW-0812">Transmembrane</keyword>
<reference evidence="4 5" key="1">
    <citation type="submission" date="2019-08" db="EMBL/GenBank/DDBJ databases">
        <title>Identification of a novel species of the genus Boseongicola.</title>
        <authorList>
            <person name="Zhang X.-Q."/>
        </authorList>
    </citation>
    <scope>NUCLEOTIDE SEQUENCE [LARGE SCALE GENOMIC DNA]</scope>
    <source>
        <strain evidence="4 5">HY14</strain>
    </source>
</reference>
<dbReference type="PROSITE" id="PS00379">
    <property type="entry name" value="CDP_ALCOHOL_P_TRANSF"/>
    <property type="match status" value="1"/>
</dbReference>
<feature type="transmembrane region" description="Helical" evidence="3">
    <location>
        <begin position="7"/>
        <end position="29"/>
    </location>
</feature>
<dbReference type="InterPro" id="IPR043130">
    <property type="entry name" value="CDP-OH_PTrfase_TM_dom"/>
</dbReference>
<feature type="transmembrane region" description="Helical" evidence="3">
    <location>
        <begin position="99"/>
        <end position="118"/>
    </location>
</feature>
<feature type="transmembrane region" description="Helical" evidence="3">
    <location>
        <begin position="130"/>
        <end position="148"/>
    </location>
</feature>
<protein>
    <submittedName>
        <fullName evidence="4">CDP-alcohol phosphatidyltransferase family protein</fullName>
    </submittedName>
</protein>
<dbReference type="GO" id="GO:0016020">
    <property type="term" value="C:membrane"/>
    <property type="evidence" value="ECO:0007669"/>
    <property type="project" value="InterPro"/>
</dbReference>
<evidence type="ECO:0000256" key="2">
    <source>
        <dbReference type="RuleBase" id="RU003750"/>
    </source>
</evidence>
<dbReference type="Gene3D" id="1.20.120.1760">
    <property type="match status" value="1"/>
</dbReference>
<keyword evidence="3" id="KW-0472">Membrane</keyword>
<dbReference type="GO" id="GO:0016780">
    <property type="term" value="F:phosphotransferase activity, for other substituted phosphate groups"/>
    <property type="evidence" value="ECO:0007669"/>
    <property type="project" value="InterPro"/>
</dbReference>
<comment type="similarity">
    <text evidence="2">Belongs to the CDP-alcohol phosphatidyltransferase class-I family.</text>
</comment>
<dbReference type="GO" id="GO:0008654">
    <property type="term" value="P:phospholipid biosynthetic process"/>
    <property type="evidence" value="ECO:0007669"/>
    <property type="project" value="InterPro"/>
</dbReference>
<feature type="transmembrane region" description="Helical" evidence="3">
    <location>
        <begin position="70"/>
        <end position="87"/>
    </location>
</feature>
<gene>
    <name evidence="4" type="ORF">FVF75_10385</name>
</gene>
<keyword evidence="1 2" id="KW-0808">Transferase</keyword>
<organism evidence="4 5">
    <name type="scientific">Maritimibacter fusiformis</name>
    <dbReference type="NCBI Taxonomy" id="2603819"/>
    <lineage>
        <taxon>Bacteria</taxon>
        <taxon>Pseudomonadati</taxon>
        <taxon>Pseudomonadota</taxon>
        <taxon>Alphaproteobacteria</taxon>
        <taxon>Rhodobacterales</taxon>
        <taxon>Roseobacteraceae</taxon>
        <taxon>Maritimibacter</taxon>
    </lineage>
</organism>
<keyword evidence="3" id="KW-1133">Transmembrane helix</keyword>
<evidence type="ECO:0000313" key="4">
    <source>
        <dbReference type="EMBL" id="TYB81502.1"/>
    </source>
</evidence>
<dbReference type="EMBL" id="VSIY01000006">
    <property type="protein sequence ID" value="TYB81502.1"/>
    <property type="molecule type" value="Genomic_DNA"/>
</dbReference>
<evidence type="ECO:0000256" key="3">
    <source>
        <dbReference type="SAM" id="Phobius"/>
    </source>
</evidence>
<dbReference type="InterPro" id="IPR048254">
    <property type="entry name" value="CDP_ALCOHOL_P_TRANSF_CS"/>
</dbReference>
<feature type="transmembrane region" description="Helical" evidence="3">
    <location>
        <begin position="154"/>
        <end position="173"/>
    </location>
</feature>
<keyword evidence="5" id="KW-1185">Reference proteome</keyword>
<evidence type="ECO:0000256" key="1">
    <source>
        <dbReference type="ARBA" id="ARBA00022679"/>
    </source>
</evidence>
<dbReference type="InterPro" id="IPR000462">
    <property type="entry name" value="CDP-OH_P_trans"/>
</dbReference>
<sequence>MRAGQSVWTISNALSAYRLAAAPVVAWAALTDLRLAFSILMLVSLATDAADGILARWLGQETKLGARLDALADSATLIAGLTGVWVFERQPFLDDPFWLGLFLGTLTLATAVTLIRFGRLPAFHLWSFKLADVALTLFFVTLFVHGFVPWAYALSMGLATLAAAEVIAVALVVDRFRTDLKGLWWVIRARSR</sequence>
<feature type="transmembrane region" description="Helical" evidence="3">
    <location>
        <begin position="35"/>
        <end position="58"/>
    </location>
</feature>
<dbReference type="AlphaFoldDB" id="A0A5D0RJ74"/>
<dbReference type="Proteomes" id="UP000322080">
    <property type="component" value="Unassembled WGS sequence"/>
</dbReference>
<name>A0A5D0RJ74_9RHOB</name>